<gene>
    <name evidence="2" type="primary">LgM4147LRVhigh.23.01080.01200</name>
    <name evidence="2" type="ORF">BN36_2332860</name>
</gene>
<evidence type="ECO:0000313" key="2">
    <source>
        <dbReference type="EMBL" id="CCM15771.1"/>
    </source>
</evidence>
<name>A0A1E1IWV9_LEIGU</name>
<protein>
    <submittedName>
        <fullName evidence="2">Uncharacterized protein</fullName>
    </submittedName>
</protein>
<dbReference type="EMBL" id="CALQ01000927">
    <property type="protein sequence ID" value="CCM15771.1"/>
    <property type="molecule type" value="Genomic_DNA"/>
</dbReference>
<organism evidence="2">
    <name type="scientific">Leishmania guyanensis</name>
    <dbReference type="NCBI Taxonomy" id="5670"/>
    <lineage>
        <taxon>Eukaryota</taxon>
        <taxon>Discoba</taxon>
        <taxon>Euglenozoa</taxon>
        <taxon>Kinetoplastea</taxon>
        <taxon>Metakinetoplastina</taxon>
        <taxon>Trypanosomatida</taxon>
        <taxon>Trypanosomatidae</taxon>
        <taxon>Leishmaniinae</taxon>
        <taxon>Leishmania</taxon>
        <taxon>Leishmania guyanensis species complex</taxon>
    </lineage>
</organism>
<evidence type="ECO:0000256" key="1">
    <source>
        <dbReference type="SAM" id="MobiDB-lite"/>
    </source>
</evidence>
<accession>A0A1E1IWV9</accession>
<dbReference type="AlphaFoldDB" id="A0A1E1IWV9"/>
<proteinExistence type="predicted"/>
<feature type="region of interest" description="Disordered" evidence="1">
    <location>
        <begin position="49"/>
        <end position="69"/>
    </location>
</feature>
<reference evidence="2" key="1">
    <citation type="submission" date="2012-08" db="EMBL/GenBank/DDBJ databases">
        <title>Comparative genomics of metastatic and non-metastatic Leishmania guyanensis provides insights into polygenic factors involved in Leishmania RNA virus infection.</title>
        <authorList>
            <person name="Smith D."/>
            <person name="Hertz-Fowler C."/>
            <person name="Martin R."/>
            <person name="Dickens N."/>
            <person name="Fasel N."/>
            <person name="Falquet L."/>
            <person name="Beverley S."/>
            <person name="Zangger H."/>
            <person name="Calderon-Copete S."/>
            <person name="Mottram J."/>
            <person name="Xenarios I."/>
        </authorList>
    </citation>
    <scope>NUCLEOTIDE SEQUENCE</scope>
    <source>
        <strain evidence="2">MHOM/BR/75/M4147/SSU:IR2SAT-LUC</strain>
    </source>
</reference>
<sequence length="192" mass="20262">MTTCCMTGIESKRLDGAAAWWGSTSRKKAAGGGTLAQFHANAATVIASAHTTRRQQRPTQRGGSTAPQLHGAAALRRLPVCLRTRAWEAYPPDHGVAMALQQRPRGYAGIDPFGAPHAPPLMRSGHAYFNAPLPGRLRADSVAAAKLAACSEGLSRFVELPYPLWTHGAERADIRPGPAAGGCGPLCLEVPH</sequence>